<dbReference type="Gene3D" id="1.10.10.10">
    <property type="entry name" value="Winged helix-like DNA-binding domain superfamily/Winged helix DNA-binding domain"/>
    <property type="match status" value="1"/>
</dbReference>
<reference evidence="1" key="1">
    <citation type="submission" date="2024-10" db="EMBL/GenBank/DDBJ databases">
        <title>Genetic diversity among independent isolates of the Dolichocephalovirinae subfamily.</title>
        <authorList>
            <person name="Ely B."/>
            <person name="Thomas Q."/>
            <person name="Mohammadi T."/>
        </authorList>
    </citation>
    <scope>NUCLEOTIDE SEQUENCE</scope>
</reference>
<proteinExistence type="predicted"/>
<protein>
    <submittedName>
        <fullName evidence="1">Uncharacterized protein</fullName>
    </submittedName>
</protein>
<organism evidence="1">
    <name type="scientific">Caulobacter phage BL57</name>
    <dbReference type="NCBI Taxonomy" id="3348355"/>
    <lineage>
        <taxon>Viruses</taxon>
    </lineage>
</organism>
<gene>
    <name evidence="1" type="ORF">BL57_301</name>
</gene>
<evidence type="ECO:0000313" key="1">
    <source>
        <dbReference type="EMBL" id="XHV10773.1"/>
    </source>
</evidence>
<dbReference type="SUPFAM" id="SSF46785">
    <property type="entry name" value="Winged helix' DNA-binding domain"/>
    <property type="match status" value="1"/>
</dbReference>
<dbReference type="InterPro" id="IPR036388">
    <property type="entry name" value="WH-like_DNA-bd_sf"/>
</dbReference>
<accession>A0AB74UJ23</accession>
<sequence>MKTLDERVREAIDTPRPAWIEKKGDRFHVITKGVLFPNTANPVAKTWGRKSGAVAYVNQQYLTLLEGDCPLPEPTPEERERYQNEGLERRKAAEQIALEFDVSYTEARRALKNLEDKGLIEFRTGAR</sequence>
<name>A0AB74UJ23_9VIRU</name>
<dbReference type="EMBL" id="PQ287320">
    <property type="protein sequence ID" value="XHV10773.1"/>
    <property type="molecule type" value="Genomic_DNA"/>
</dbReference>
<dbReference type="InterPro" id="IPR036390">
    <property type="entry name" value="WH_DNA-bd_sf"/>
</dbReference>